<feature type="compositionally biased region" description="Polar residues" evidence="1">
    <location>
        <begin position="112"/>
        <end position="150"/>
    </location>
</feature>
<dbReference type="Proteomes" id="UP000663882">
    <property type="component" value="Unassembled WGS sequence"/>
</dbReference>
<evidence type="ECO:0000256" key="1">
    <source>
        <dbReference type="SAM" id="MobiDB-lite"/>
    </source>
</evidence>
<dbReference type="EMBL" id="CAJOAX010000934">
    <property type="protein sequence ID" value="CAF3668327.1"/>
    <property type="molecule type" value="Genomic_DNA"/>
</dbReference>
<accession>A0A813XYI2</accession>
<organism evidence="2 5">
    <name type="scientific">Rotaria sordida</name>
    <dbReference type="NCBI Taxonomy" id="392033"/>
    <lineage>
        <taxon>Eukaryota</taxon>
        <taxon>Metazoa</taxon>
        <taxon>Spiralia</taxon>
        <taxon>Gnathifera</taxon>
        <taxon>Rotifera</taxon>
        <taxon>Eurotatoria</taxon>
        <taxon>Bdelloidea</taxon>
        <taxon>Philodinida</taxon>
        <taxon>Philodinidae</taxon>
        <taxon>Rotaria</taxon>
    </lineage>
</organism>
<dbReference type="EMBL" id="CAJOBE010000623">
    <property type="protein sequence ID" value="CAF3667131.1"/>
    <property type="molecule type" value="Genomic_DNA"/>
</dbReference>
<evidence type="ECO:0000313" key="5">
    <source>
        <dbReference type="Proteomes" id="UP000663882"/>
    </source>
</evidence>
<dbReference type="OrthoDB" id="10261083at2759"/>
<evidence type="ECO:0000313" key="4">
    <source>
        <dbReference type="EMBL" id="CAF3668327.1"/>
    </source>
</evidence>
<dbReference type="EMBL" id="CAJNOO010000240">
    <property type="protein sequence ID" value="CAF0872242.1"/>
    <property type="molecule type" value="Genomic_DNA"/>
</dbReference>
<sequence>MSTTTYQSNHVLTSFPRRTIRTSSTINAMTNDHCHVPLQANHFLNPIPSIRESLSKNSTSTQSSLTSESSTISHYGSNKSENTSVQSSKQIYTFSNPPRELERNRKYPHNNKLCQRISSAPDESSYRNSPRSKLNKQKPSSANGSLTPRSYNDDNHHSIQTKRSTNNVLKCDEQQRDSLNDLIKEQEKSKVPKVVQRRRIVSFFRHLSPREKQNSSSIPDNNRLEIHATPIIRTNNQSQILPTNSNILNSIQISQLPNDMEAEMVDSMQLAAILANIQLQDDWLPNQVSSENQSTQLDVSKYEYVVPSPIDSTTSKSSPRTIKSDEELAARIRFSQDYRHERRSSTNALIPTLIASIVTDDNTIGGNCMDIEQTFKLKLNSTDTIKKPSSFDKNEPLESTTDNELVQLCYDATLKRFYDPNTGKYYELTSE</sequence>
<reference evidence="2" key="1">
    <citation type="submission" date="2021-02" db="EMBL/GenBank/DDBJ databases">
        <authorList>
            <person name="Nowell W R."/>
        </authorList>
    </citation>
    <scope>NUCLEOTIDE SEQUENCE</scope>
</reference>
<gene>
    <name evidence="3" type="ORF">FNK824_LOCUS6941</name>
    <name evidence="4" type="ORF">OTI717_LOCUS10387</name>
    <name evidence="2" type="ORF">RFH988_LOCUS7530</name>
</gene>
<name>A0A813XYI2_9BILA</name>
<feature type="compositionally biased region" description="Polar residues" evidence="1">
    <location>
        <begin position="74"/>
        <end position="96"/>
    </location>
</feature>
<dbReference type="AlphaFoldDB" id="A0A813XYI2"/>
<proteinExistence type="predicted"/>
<dbReference type="Proteomes" id="UP000663823">
    <property type="component" value="Unassembled WGS sequence"/>
</dbReference>
<dbReference type="Proteomes" id="UP000663874">
    <property type="component" value="Unassembled WGS sequence"/>
</dbReference>
<evidence type="ECO:0000313" key="2">
    <source>
        <dbReference type="EMBL" id="CAF0872242.1"/>
    </source>
</evidence>
<comment type="caution">
    <text evidence="2">The sequence shown here is derived from an EMBL/GenBank/DDBJ whole genome shotgun (WGS) entry which is preliminary data.</text>
</comment>
<feature type="compositionally biased region" description="Low complexity" evidence="1">
    <location>
        <begin position="55"/>
        <end position="73"/>
    </location>
</feature>
<protein>
    <submittedName>
        <fullName evidence="2">Uncharacterized protein</fullName>
    </submittedName>
</protein>
<evidence type="ECO:0000313" key="3">
    <source>
        <dbReference type="EMBL" id="CAF3667131.1"/>
    </source>
</evidence>
<feature type="region of interest" description="Disordered" evidence="1">
    <location>
        <begin position="53"/>
        <end position="170"/>
    </location>
</feature>